<dbReference type="InterPro" id="IPR003796">
    <property type="entry name" value="RNR_NrdR-like"/>
</dbReference>
<sequence>MRCIRCGCVDDKVIDSRMSKDGSAIRRRRECVKCAHRFTTYETLEQSTLAVVKRDGRREDFKRDKLSRGVIKACEKRPVPMDVIDRAVEDIILELQSDNVREVPAATIGNKVMTALREIDPVAYVRYASVYRQFQDVGEFINEIESMERTIRRKSEQPDLFK</sequence>
<evidence type="ECO:0000313" key="10">
    <source>
        <dbReference type="Proteomes" id="UP000475117"/>
    </source>
</evidence>
<keyword evidence="8" id="KW-0479">Metal-binding</keyword>
<dbReference type="GO" id="GO:0003677">
    <property type="term" value="F:DNA binding"/>
    <property type="evidence" value="ECO:0007669"/>
    <property type="project" value="UniProtKB-KW"/>
</dbReference>
<evidence type="ECO:0000256" key="3">
    <source>
        <dbReference type="ARBA" id="ARBA00022771"/>
    </source>
</evidence>
<gene>
    <name evidence="8 9" type="primary">nrdR</name>
    <name evidence="9" type="ORF">G3M56_006155</name>
</gene>
<evidence type="ECO:0000256" key="4">
    <source>
        <dbReference type="ARBA" id="ARBA00022840"/>
    </source>
</evidence>
<dbReference type="EMBL" id="CP066776">
    <property type="protein sequence ID" value="QQL46160.1"/>
    <property type="molecule type" value="Genomic_DNA"/>
</dbReference>
<evidence type="ECO:0000256" key="1">
    <source>
        <dbReference type="ARBA" id="ARBA00022491"/>
    </source>
</evidence>
<comment type="similarity">
    <text evidence="8">Belongs to the NrdR family.</text>
</comment>
<dbReference type="HAMAP" id="MF_00440">
    <property type="entry name" value="NrdR"/>
    <property type="match status" value="1"/>
</dbReference>
<evidence type="ECO:0000256" key="8">
    <source>
        <dbReference type="HAMAP-Rule" id="MF_00440"/>
    </source>
</evidence>
<dbReference type="AlphaFoldDB" id="A0A6B3L2U2"/>
<keyword evidence="4 8" id="KW-0067">ATP-binding</keyword>
<dbReference type="PANTHER" id="PTHR30455:SF2">
    <property type="entry name" value="TRANSCRIPTIONAL REPRESSOR NRDR"/>
    <property type="match status" value="1"/>
</dbReference>
<keyword evidence="1 8" id="KW-0678">Repressor</keyword>
<keyword evidence="6 8" id="KW-0238">DNA-binding</keyword>
<name>A0A6B3L2U2_9BACT</name>
<dbReference type="GO" id="GO:0008270">
    <property type="term" value="F:zinc ion binding"/>
    <property type="evidence" value="ECO:0007669"/>
    <property type="project" value="UniProtKB-UniRule"/>
</dbReference>
<feature type="zinc finger region" evidence="8">
    <location>
        <begin position="3"/>
        <end position="34"/>
    </location>
</feature>
<keyword evidence="7 8" id="KW-0804">Transcription</keyword>
<comment type="function">
    <text evidence="8">Negatively regulates transcription of bacterial ribonucleotide reductase nrd genes and operons by binding to NrdR-boxes.</text>
</comment>
<keyword evidence="10" id="KW-1185">Reference proteome</keyword>
<proteinExistence type="inferred from homology"/>
<dbReference type="GO" id="GO:0045892">
    <property type="term" value="P:negative regulation of DNA-templated transcription"/>
    <property type="evidence" value="ECO:0007669"/>
    <property type="project" value="UniProtKB-UniRule"/>
</dbReference>
<dbReference type="KEGG" id="soa:G3M56_006155"/>
<evidence type="ECO:0000256" key="7">
    <source>
        <dbReference type="ARBA" id="ARBA00023163"/>
    </source>
</evidence>
<dbReference type="InterPro" id="IPR055173">
    <property type="entry name" value="NrdR-like_N"/>
</dbReference>
<dbReference type="Proteomes" id="UP000475117">
    <property type="component" value="Chromosome"/>
</dbReference>
<keyword evidence="2 8" id="KW-0547">Nucleotide-binding</keyword>
<evidence type="ECO:0000256" key="5">
    <source>
        <dbReference type="ARBA" id="ARBA00023015"/>
    </source>
</evidence>
<evidence type="ECO:0000256" key="6">
    <source>
        <dbReference type="ARBA" id="ARBA00023125"/>
    </source>
</evidence>
<dbReference type="Pfam" id="PF03477">
    <property type="entry name" value="ATP-cone"/>
    <property type="match status" value="1"/>
</dbReference>
<reference evidence="9 10" key="1">
    <citation type="submission" date="2020-12" db="EMBL/GenBank/DDBJ databases">
        <title>Sulforoseuscoccus oceanibium gen. nov., sp. nov., a representative of the phylum Verrucomicrobia with special cytoplasmic membrane, and proposal of Sulforoseuscoccusaceae fam. nov.</title>
        <authorList>
            <person name="Xi F."/>
        </authorList>
    </citation>
    <scope>NUCLEOTIDE SEQUENCE [LARGE SCALE GENOMIC DNA]</scope>
    <source>
        <strain evidence="9 10">T37</strain>
    </source>
</reference>
<dbReference type="NCBIfam" id="TIGR00244">
    <property type="entry name" value="transcriptional regulator NrdR"/>
    <property type="match status" value="1"/>
</dbReference>
<protein>
    <recommendedName>
        <fullName evidence="8">Transcriptional repressor NrdR</fullName>
    </recommendedName>
</protein>
<dbReference type="InterPro" id="IPR005144">
    <property type="entry name" value="ATP-cone_dom"/>
</dbReference>
<evidence type="ECO:0000313" key="9">
    <source>
        <dbReference type="EMBL" id="QQL46160.1"/>
    </source>
</evidence>
<dbReference type="Pfam" id="PF22811">
    <property type="entry name" value="Zn_ribbon_NrdR"/>
    <property type="match status" value="1"/>
</dbReference>
<dbReference type="PANTHER" id="PTHR30455">
    <property type="entry name" value="TRANSCRIPTIONAL REPRESSOR NRDR"/>
    <property type="match status" value="1"/>
</dbReference>
<accession>A0A6B3L2U2</accession>
<evidence type="ECO:0000256" key="2">
    <source>
        <dbReference type="ARBA" id="ARBA00022741"/>
    </source>
</evidence>
<keyword evidence="5 8" id="KW-0805">Transcription regulation</keyword>
<keyword evidence="8" id="KW-0862">Zinc</keyword>
<dbReference type="GO" id="GO:0005524">
    <property type="term" value="F:ATP binding"/>
    <property type="evidence" value="ECO:0007669"/>
    <property type="project" value="UniProtKB-UniRule"/>
</dbReference>
<keyword evidence="3 8" id="KW-0863">Zinc-finger</keyword>
<dbReference type="RefSeq" id="WP_164362888.1">
    <property type="nucleotide sequence ID" value="NZ_CP066776.1"/>
</dbReference>
<dbReference type="PROSITE" id="PS51161">
    <property type="entry name" value="ATP_CONE"/>
    <property type="match status" value="1"/>
</dbReference>
<organism evidence="9 10">
    <name type="scientific">Sulfuriroseicoccus oceanibius</name>
    <dbReference type="NCBI Taxonomy" id="2707525"/>
    <lineage>
        <taxon>Bacteria</taxon>
        <taxon>Pseudomonadati</taxon>
        <taxon>Verrucomicrobiota</taxon>
        <taxon>Verrucomicrobiia</taxon>
        <taxon>Verrucomicrobiales</taxon>
        <taxon>Verrucomicrobiaceae</taxon>
        <taxon>Sulfuriroseicoccus</taxon>
    </lineage>
</organism>
<comment type="cofactor">
    <cofactor evidence="8">
        <name>Zn(2+)</name>
        <dbReference type="ChEBI" id="CHEBI:29105"/>
    </cofactor>
    <text evidence="8">Binds 1 zinc ion.</text>
</comment>